<feature type="transmembrane region" description="Helical" evidence="5">
    <location>
        <begin position="222"/>
        <end position="245"/>
    </location>
</feature>
<accession>A0A1X6WVM7</accession>
<keyword evidence="3 5" id="KW-1133">Transmembrane helix</keyword>
<dbReference type="EMBL" id="FWFG01000030">
    <property type="protein sequence ID" value="SLM89469.1"/>
    <property type="molecule type" value="Genomic_DNA"/>
</dbReference>
<dbReference type="Proteomes" id="UP000195981">
    <property type="component" value="Unassembled WGS sequence"/>
</dbReference>
<keyword evidence="4 5" id="KW-0472">Membrane</keyword>
<feature type="transmembrane region" description="Helical" evidence="5">
    <location>
        <begin position="472"/>
        <end position="489"/>
    </location>
</feature>
<keyword evidence="2 5" id="KW-0812">Transmembrane</keyword>
<evidence type="ECO:0000256" key="5">
    <source>
        <dbReference type="SAM" id="Phobius"/>
    </source>
</evidence>
<organism evidence="6 7">
    <name type="scientific">Brachybacterium nesterenkovii</name>
    <dbReference type="NCBI Taxonomy" id="47847"/>
    <lineage>
        <taxon>Bacteria</taxon>
        <taxon>Bacillati</taxon>
        <taxon>Actinomycetota</taxon>
        <taxon>Actinomycetes</taxon>
        <taxon>Micrococcales</taxon>
        <taxon>Dermabacteraceae</taxon>
        <taxon>Brachybacterium</taxon>
    </lineage>
</organism>
<gene>
    <name evidence="6" type="ORF">FM110_03675</name>
</gene>
<reference evidence="6 7" key="1">
    <citation type="submission" date="2017-02" db="EMBL/GenBank/DDBJ databases">
        <authorList>
            <person name="Peterson S.W."/>
        </authorList>
    </citation>
    <scope>NUCLEOTIDE SEQUENCE [LARGE SCALE GENOMIC DNA]</scope>
    <source>
        <strain evidence="6 7">CIP104813</strain>
    </source>
</reference>
<dbReference type="PANTHER" id="PTHR47704">
    <property type="entry name" value="POTASSIUM TRANSPORTER KIMA"/>
    <property type="match status" value="1"/>
</dbReference>
<feature type="transmembrane region" description="Helical" evidence="5">
    <location>
        <begin position="70"/>
        <end position="89"/>
    </location>
</feature>
<dbReference type="InterPro" id="IPR053153">
    <property type="entry name" value="APC_K+_Transporter"/>
</dbReference>
<proteinExistence type="predicted"/>
<dbReference type="GO" id="GO:0016020">
    <property type="term" value="C:membrane"/>
    <property type="evidence" value="ECO:0007669"/>
    <property type="project" value="UniProtKB-SubCell"/>
</dbReference>
<evidence type="ECO:0000256" key="1">
    <source>
        <dbReference type="ARBA" id="ARBA00004141"/>
    </source>
</evidence>
<feature type="transmembrane region" description="Helical" evidence="5">
    <location>
        <begin position="444"/>
        <end position="466"/>
    </location>
</feature>
<evidence type="ECO:0000256" key="2">
    <source>
        <dbReference type="ARBA" id="ARBA00022692"/>
    </source>
</evidence>
<sequence length="669" mass="71037">MLVPALLSAIKRLVVGRAFASERLARERLPIRLALPTFAADTLSSIAYAPDEILLTLAVAGAASVTLSPWVGLAVVAIMTAVVITNRVIVREYPSGGGDFEVVEKNLGPAAGRFVGSALLVDYVLTVAVSISQAARYASGALPPLHGHETALAAGLIVLLALVNLRGVHTSGAAIAVPVYLFMALIGLTVLVGAVEALTGTLGRAPSADMDLVVSPAFDQGLTALGAFLLVLRAFSSGCAALTGVQAIGNGVPSFRAPKARNAGITLLLLGAVSSAMLMGVLVLARLTGVRFVETPSAQLSLDGAPVTGYQQLPVIGQIAQAVYSPGSFMFYAVTIVTAIVLQLAANTAFHGFPNLSSALARADNLPHRLRLRGDRLAYSNGILVLTVLAVALVVATDADVTALVQMYIVGVFVSFALSRLGMIRHFTRRLRVETSSRGRRAIVIDRAVSAIGFVLVLVVLIVVLVTKLAHGAWAAVLAMAVLWLLMTLSHRHYRQVERELSLDEDPGSGVALPSRSHAIVLVSKLDRPTLRALSVAASARHTTLEALTVDDQESRVSDLLEHWRDLDVQVPLRIVHSPYRLSVPPIVAHVSALARRNPRDVVVVYVPEILVGHWWEWMLHNHSARRLRARLSVLPRVVVSTIPWRLGAAQDDAAAPRAAVVPPAHDGR</sequence>
<dbReference type="PANTHER" id="PTHR47704:SF1">
    <property type="entry name" value="POTASSIUM TRANSPORTER KIMA"/>
    <property type="match status" value="1"/>
</dbReference>
<dbReference type="InterPro" id="IPR002293">
    <property type="entry name" value="AA/rel_permease1"/>
</dbReference>
<evidence type="ECO:0000256" key="3">
    <source>
        <dbReference type="ARBA" id="ARBA00022989"/>
    </source>
</evidence>
<dbReference type="Pfam" id="PF13520">
    <property type="entry name" value="AA_permease_2"/>
    <property type="match status" value="1"/>
</dbReference>
<feature type="transmembrane region" description="Helical" evidence="5">
    <location>
        <begin position="377"/>
        <end position="397"/>
    </location>
</feature>
<feature type="transmembrane region" description="Helical" evidence="5">
    <location>
        <begin position="265"/>
        <end position="287"/>
    </location>
</feature>
<dbReference type="AlphaFoldDB" id="A0A1X6WVM7"/>
<evidence type="ECO:0000256" key="4">
    <source>
        <dbReference type="ARBA" id="ARBA00023136"/>
    </source>
</evidence>
<feature type="transmembrane region" description="Helical" evidence="5">
    <location>
        <begin position="180"/>
        <end position="202"/>
    </location>
</feature>
<name>A0A1X6WVM7_9MICO</name>
<dbReference type="GO" id="GO:0022857">
    <property type="term" value="F:transmembrane transporter activity"/>
    <property type="evidence" value="ECO:0007669"/>
    <property type="project" value="InterPro"/>
</dbReference>
<feature type="transmembrane region" description="Helical" evidence="5">
    <location>
        <begin position="151"/>
        <end position="168"/>
    </location>
</feature>
<feature type="transmembrane region" description="Helical" evidence="5">
    <location>
        <begin position="110"/>
        <end position="131"/>
    </location>
</feature>
<dbReference type="Gene3D" id="1.20.1740.10">
    <property type="entry name" value="Amino acid/polyamine transporter I"/>
    <property type="match status" value="1"/>
</dbReference>
<feature type="transmembrane region" description="Helical" evidence="5">
    <location>
        <begin position="403"/>
        <end position="423"/>
    </location>
</feature>
<protein>
    <submittedName>
        <fullName evidence="6">PROBABLE CONSERVED INTEGRAL MEMBRANE ALANINE AND VALINE AND LEUCINE RICH PROTEIN</fullName>
    </submittedName>
</protein>
<feature type="transmembrane region" description="Helical" evidence="5">
    <location>
        <begin position="329"/>
        <end position="356"/>
    </location>
</feature>
<evidence type="ECO:0000313" key="6">
    <source>
        <dbReference type="EMBL" id="SLM89469.1"/>
    </source>
</evidence>
<evidence type="ECO:0000313" key="7">
    <source>
        <dbReference type="Proteomes" id="UP000195981"/>
    </source>
</evidence>
<comment type="subcellular location">
    <subcellularLocation>
        <location evidence="1">Membrane</location>
        <topology evidence="1">Multi-pass membrane protein</topology>
    </subcellularLocation>
</comment>
<keyword evidence="7" id="KW-1185">Reference proteome</keyword>